<dbReference type="Gene3D" id="3.30.930.10">
    <property type="entry name" value="Bira Bifunctional Protein, Domain 2"/>
    <property type="match status" value="1"/>
</dbReference>
<feature type="binding site" evidence="7">
    <location>
        <begin position="268"/>
        <end position="269"/>
    </location>
    <ligand>
        <name>L-histidine</name>
        <dbReference type="ChEBI" id="CHEBI:57595"/>
    </ligand>
</feature>
<dbReference type="GO" id="GO:0003723">
    <property type="term" value="F:RNA binding"/>
    <property type="evidence" value="ECO:0007669"/>
    <property type="project" value="TreeGrafter"/>
</dbReference>
<keyword evidence="6 9" id="KW-0030">Aminoacyl-tRNA synthetase</keyword>
<dbReference type="InterPro" id="IPR006195">
    <property type="entry name" value="aa-tRNA-synth_II"/>
</dbReference>
<feature type="binding site" evidence="7">
    <location>
        <position position="124"/>
    </location>
    <ligand>
        <name>L-histidine</name>
        <dbReference type="ChEBI" id="CHEBI:57595"/>
    </ligand>
</feature>
<dbReference type="InterPro" id="IPR004154">
    <property type="entry name" value="Anticodon-bd"/>
</dbReference>
<dbReference type="Pfam" id="PF03129">
    <property type="entry name" value="HGTP_anticodon"/>
    <property type="match status" value="1"/>
</dbReference>
<evidence type="ECO:0000256" key="2">
    <source>
        <dbReference type="ARBA" id="ARBA00022741"/>
    </source>
</evidence>
<keyword evidence="10" id="KW-1185">Reference proteome</keyword>
<dbReference type="SUPFAM" id="SSF52954">
    <property type="entry name" value="Class II aaRS ABD-related"/>
    <property type="match status" value="1"/>
</dbReference>
<evidence type="ECO:0000313" key="10">
    <source>
        <dbReference type="Proteomes" id="UP000197679"/>
    </source>
</evidence>
<feature type="domain" description="Aminoacyl-transfer RNA synthetases class-II family profile" evidence="8">
    <location>
        <begin position="21"/>
        <end position="329"/>
    </location>
</feature>
<keyword evidence="6" id="KW-0963">Cytoplasm</keyword>
<dbReference type="PIRSF" id="PIRSF001549">
    <property type="entry name" value="His-tRNA_synth"/>
    <property type="match status" value="1"/>
</dbReference>
<dbReference type="GO" id="GO:0004821">
    <property type="term" value="F:histidine-tRNA ligase activity"/>
    <property type="evidence" value="ECO:0007669"/>
    <property type="project" value="UniProtKB-UniRule"/>
</dbReference>
<dbReference type="PROSITE" id="PS50862">
    <property type="entry name" value="AA_TRNA_LIGASE_II"/>
    <property type="match status" value="1"/>
</dbReference>
<comment type="similarity">
    <text evidence="1 6">Belongs to the class-II aminoacyl-tRNA synthetase family.</text>
</comment>
<dbReference type="GO" id="GO:0005524">
    <property type="term" value="F:ATP binding"/>
    <property type="evidence" value="ECO:0007669"/>
    <property type="project" value="UniProtKB-UniRule"/>
</dbReference>
<dbReference type="PANTHER" id="PTHR11476:SF7">
    <property type="entry name" value="HISTIDINE--TRNA LIGASE"/>
    <property type="match status" value="1"/>
</dbReference>
<accession>A0A218NLL8</accession>
<evidence type="ECO:0000256" key="4">
    <source>
        <dbReference type="ARBA" id="ARBA00022917"/>
    </source>
</evidence>
<keyword evidence="3 6" id="KW-0067">ATP-binding</keyword>
<evidence type="ECO:0000256" key="6">
    <source>
        <dbReference type="HAMAP-Rule" id="MF_00127"/>
    </source>
</evidence>
<dbReference type="OrthoDB" id="8659at2157"/>
<evidence type="ECO:0000259" key="8">
    <source>
        <dbReference type="PROSITE" id="PS50862"/>
    </source>
</evidence>
<feature type="binding site" evidence="7">
    <location>
        <begin position="77"/>
        <end position="79"/>
    </location>
    <ligand>
        <name>L-histidine</name>
        <dbReference type="ChEBI" id="CHEBI:57595"/>
    </ligand>
</feature>
<dbReference type="Gene3D" id="3.40.50.800">
    <property type="entry name" value="Anticodon-binding domain"/>
    <property type="match status" value="1"/>
</dbReference>
<dbReference type="EMBL" id="CP019964">
    <property type="protein sequence ID" value="ASI13374.1"/>
    <property type="molecule type" value="Genomic_DNA"/>
</dbReference>
<dbReference type="GO" id="GO:0006427">
    <property type="term" value="P:histidyl-tRNA aminoacylation"/>
    <property type="evidence" value="ECO:0007669"/>
    <property type="project" value="UniProtKB-UniRule"/>
</dbReference>
<dbReference type="AlphaFoldDB" id="A0A218NLL8"/>
<dbReference type="Pfam" id="PF13393">
    <property type="entry name" value="tRNA-synt_His"/>
    <property type="match status" value="1"/>
</dbReference>
<dbReference type="PANTHER" id="PTHR11476">
    <property type="entry name" value="HISTIDYL-TRNA SYNTHETASE"/>
    <property type="match status" value="1"/>
</dbReference>
<name>A0A218NLL8_9ARCH</name>
<reference evidence="9 10" key="1">
    <citation type="journal article" date="2017" name="Nat. Commun.">
        <title>'ARMAN' archaea depend on association with euryarchaeal host in culture and in situ.</title>
        <authorList>
            <person name="Golyshina O."/>
            <person name="Toshchakov S."/>
            <person name="Makarova K."/>
            <person name="Gavrilov S."/>
            <person name="Korzhenkov A."/>
            <person name="La Cono V."/>
            <person name="Arcadi E."/>
            <person name="Nechitaylo T."/>
            <person name="Ferrer M."/>
            <person name="Kublanov I."/>
            <person name="Wolf Y."/>
            <person name="Yakimov M."/>
            <person name="Golyshin P."/>
            <person name="Slesarev A."/>
            <person name="Kozyavkin S."/>
        </authorList>
    </citation>
    <scope>NUCLEOTIDE SEQUENCE [LARGE SCALE GENOMIC DNA]</scope>
    <source>
        <strain evidence="9 10">Mia14</strain>
    </source>
</reference>
<evidence type="ECO:0000256" key="1">
    <source>
        <dbReference type="ARBA" id="ARBA00008226"/>
    </source>
</evidence>
<dbReference type="InterPro" id="IPR015807">
    <property type="entry name" value="His-tRNA-ligase"/>
</dbReference>
<feature type="binding site" evidence="7">
    <location>
        <position position="120"/>
    </location>
    <ligand>
        <name>L-histidine</name>
        <dbReference type="ChEBI" id="CHEBI:57595"/>
    </ligand>
</feature>
<proteinExistence type="inferred from homology"/>
<dbReference type="InterPro" id="IPR045864">
    <property type="entry name" value="aa-tRNA-synth_II/BPL/LPL"/>
</dbReference>
<keyword evidence="6" id="KW-0436">Ligase</keyword>
<comment type="subcellular location">
    <subcellularLocation>
        <location evidence="6">Cytoplasm</location>
    </subcellularLocation>
</comment>
<dbReference type="InterPro" id="IPR004516">
    <property type="entry name" value="HisRS/HisZ"/>
</dbReference>
<dbReference type="EC" id="6.1.1.21" evidence="6"/>
<dbReference type="InterPro" id="IPR041715">
    <property type="entry name" value="HisRS-like_core"/>
</dbReference>
<dbReference type="HAMAP" id="MF_00127">
    <property type="entry name" value="His_tRNA_synth"/>
    <property type="match status" value="1"/>
</dbReference>
<gene>
    <name evidence="6" type="primary">hisS</name>
    <name evidence="9" type="ORF">Mia14_0029</name>
</gene>
<evidence type="ECO:0000256" key="3">
    <source>
        <dbReference type="ARBA" id="ARBA00022840"/>
    </source>
</evidence>
<keyword evidence="2 6" id="KW-0547">Nucleotide-binding</keyword>
<feature type="binding site" evidence="7">
    <location>
        <position position="106"/>
    </location>
    <ligand>
        <name>L-histidine</name>
        <dbReference type="ChEBI" id="CHEBI:57595"/>
    </ligand>
</feature>
<dbReference type="GeneID" id="33313590"/>
<feature type="binding site" evidence="7">
    <location>
        <position position="264"/>
    </location>
    <ligand>
        <name>L-histidine</name>
        <dbReference type="ChEBI" id="CHEBI:57595"/>
    </ligand>
</feature>
<sequence length="424" mass="48104">MVDLPFPKGFRDMLPNEALFRSKMLRRIEDIFQLYGFMGIYTPKLESMKLLRAKESIGEENKLIFELKNEGLGLRYDQTVSLARYFIMHSNLPLPFKRYSIGEVWRMDEPQRLRYREFTQADIDIIGGDSVKADAEIIAAASKVYEAFGVDYKISINDRKMLDEFFAKLKISKENQLKIMRAIDKIDKLGITGVKELIKESELKEEQVNEIIKLISFEGTNTEKLNYIKSLIGEEPASEIENTILLLESYGIKAIPSIDFSTVRGIDYYTSIVFEFKTSGENAALGGGGRYDNLISNYGGKQIGAVGFAVGVDRLLDVLKFQESKEITPAEVFISNIKKENYQYALKIANDLRSHGIKVDLNDSDRNLSNQLSYSNAIGFKYTIFIGPSEQESGKAKVRDMKSGTETLVEIQKISEFFKASTTK</sequence>
<keyword evidence="4 6" id="KW-0648">Protein biosynthesis</keyword>
<protein>
    <recommendedName>
        <fullName evidence="6">Histidine--tRNA ligase</fullName>
        <ecNumber evidence="6">6.1.1.21</ecNumber>
    </recommendedName>
    <alternativeName>
        <fullName evidence="6">Histidyl-tRNA synthetase</fullName>
        <shortName evidence="6">HisRS</shortName>
    </alternativeName>
</protein>
<organism evidence="9 10">
    <name type="scientific">Candidatus Mancarchaeum acidiphilum</name>
    <dbReference type="NCBI Taxonomy" id="1920749"/>
    <lineage>
        <taxon>Archaea</taxon>
        <taxon>Candidatus Micrarchaeota</taxon>
        <taxon>Candidatus Mancarchaeum</taxon>
    </lineage>
</organism>
<evidence type="ECO:0000256" key="7">
    <source>
        <dbReference type="PIRSR" id="PIRSR001549-1"/>
    </source>
</evidence>
<dbReference type="NCBIfam" id="TIGR00442">
    <property type="entry name" value="hisS"/>
    <property type="match status" value="1"/>
</dbReference>
<dbReference type="GO" id="GO:0005829">
    <property type="term" value="C:cytosol"/>
    <property type="evidence" value="ECO:0007669"/>
    <property type="project" value="TreeGrafter"/>
</dbReference>
<dbReference type="CDD" id="cd00773">
    <property type="entry name" value="HisRS-like_core"/>
    <property type="match status" value="1"/>
</dbReference>
<dbReference type="RefSeq" id="WP_088819544.1">
    <property type="nucleotide sequence ID" value="NZ_CP019964.1"/>
</dbReference>
<evidence type="ECO:0000256" key="5">
    <source>
        <dbReference type="ARBA" id="ARBA00047639"/>
    </source>
</evidence>
<dbReference type="InterPro" id="IPR036621">
    <property type="entry name" value="Anticodon-bd_dom_sf"/>
</dbReference>
<evidence type="ECO:0000313" key="9">
    <source>
        <dbReference type="EMBL" id="ASI13374.1"/>
    </source>
</evidence>
<comment type="catalytic activity">
    <reaction evidence="5 6">
        <text>tRNA(His) + L-histidine + ATP = L-histidyl-tRNA(His) + AMP + diphosphate + H(+)</text>
        <dbReference type="Rhea" id="RHEA:17313"/>
        <dbReference type="Rhea" id="RHEA-COMP:9665"/>
        <dbReference type="Rhea" id="RHEA-COMP:9689"/>
        <dbReference type="ChEBI" id="CHEBI:15378"/>
        <dbReference type="ChEBI" id="CHEBI:30616"/>
        <dbReference type="ChEBI" id="CHEBI:33019"/>
        <dbReference type="ChEBI" id="CHEBI:57595"/>
        <dbReference type="ChEBI" id="CHEBI:78442"/>
        <dbReference type="ChEBI" id="CHEBI:78527"/>
        <dbReference type="ChEBI" id="CHEBI:456215"/>
        <dbReference type="EC" id="6.1.1.21"/>
    </reaction>
</comment>
<dbReference type="Proteomes" id="UP000197679">
    <property type="component" value="Chromosome"/>
</dbReference>
<dbReference type="SUPFAM" id="SSF55681">
    <property type="entry name" value="Class II aaRS and biotin synthetases"/>
    <property type="match status" value="1"/>
</dbReference>
<dbReference type="KEGG" id="marh:Mia14_0029"/>